<accession>A0A2N7LG12</accession>
<dbReference type="EMBL" id="MDAL01000007">
    <property type="protein sequence ID" value="PMN94467.1"/>
    <property type="molecule type" value="Genomic_DNA"/>
</dbReference>
<evidence type="ECO:0000313" key="2">
    <source>
        <dbReference type="Proteomes" id="UP000235387"/>
    </source>
</evidence>
<dbReference type="RefSeq" id="WP_102390153.1">
    <property type="nucleotide sequence ID" value="NZ_MDAL01000007.1"/>
</dbReference>
<organism evidence="1 2">
    <name type="scientific">Enterovibrio norvegicus</name>
    <dbReference type="NCBI Taxonomy" id="188144"/>
    <lineage>
        <taxon>Bacteria</taxon>
        <taxon>Pseudomonadati</taxon>
        <taxon>Pseudomonadota</taxon>
        <taxon>Gammaproteobacteria</taxon>
        <taxon>Vibrionales</taxon>
        <taxon>Vibrionaceae</taxon>
        <taxon>Enterovibrio</taxon>
    </lineage>
</organism>
<name>A0A2N7LG12_9GAMM</name>
<dbReference type="AlphaFoldDB" id="A0A2N7LG12"/>
<sequence length="69" mass="7754">MRVQFTSRKQASGIAHVEMEAPTYVVSDSGYVVNVDPMLESDDQDDSTYAHVASVLEYIRKKVTHSTVY</sequence>
<evidence type="ECO:0000313" key="1">
    <source>
        <dbReference type="EMBL" id="PMN94467.1"/>
    </source>
</evidence>
<proteinExistence type="predicted"/>
<gene>
    <name evidence="1" type="ORF">BCT23_09840</name>
</gene>
<comment type="caution">
    <text evidence="1">The sequence shown here is derived from an EMBL/GenBank/DDBJ whole genome shotgun (WGS) entry which is preliminary data.</text>
</comment>
<protein>
    <submittedName>
        <fullName evidence="1">Uncharacterized protein</fullName>
    </submittedName>
</protein>
<dbReference type="Proteomes" id="UP000235387">
    <property type="component" value="Unassembled WGS sequence"/>
</dbReference>
<reference evidence="2" key="1">
    <citation type="submission" date="2016-07" db="EMBL/GenBank/DDBJ databases">
        <title>Nontailed viruses are major unrecognized killers of bacteria in the ocean.</title>
        <authorList>
            <person name="Kauffman K."/>
            <person name="Hussain F."/>
            <person name="Yang J."/>
            <person name="Arevalo P."/>
            <person name="Brown J."/>
            <person name="Cutler M."/>
            <person name="Kelly L."/>
            <person name="Polz M.F."/>
        </authorList>
    </citation>
    <scope>NUCLEOTIDE SEQUENCE [LARGE SCALE GENOMIC DNA]</scope>
    <source>
        <strain evidence="2">10N.261.45.A10</strain>
    </source>
</reference>